<dbReference type="PANTHER" id="PTHR32060">
    <property type="entry name" value="TAIL-SPECIFIC PROTEASE"/>
    <property type="match status" value="1"/>
</dbReference>
<dbReference type="InterPro" id="IPR001478">
    <property type="entry name" value="PDZ"/>
</dbReference>
<dbReference type="EMBL" id="JBHUHO010000005">
    <property type="protein sequence ID" value="MFD2114455.1"/>
    <property type="molecule type" value="Genomic_DNA"/>
</dbReference>
<dbReference type="CDD" id="cd07560">
    <property type="entry name" value="Peptidase_S41_CPP"/>
    <property type="match status" value="1"/>
</dbReference>
<dbReference type="SMART" id="SM00245">
    <property type="entry name" value="TSPc"/>
    <property type="match status" value="1"/>
</dbReference>
<dbReference type="Pfam" id="PF22694">
    <property type="entry name" value="CtpB_N-like"/>
    <property type="match status" value="1"/>
</dbReference>
<dbReference type="InterPro" id="IPR036034">
    <property type="entry name" value="PDZ_sf"/>
</dbReference>
<dbReference type="RefSeq" id="WP_377769435.1">
    <property type="nucleotide sequence ID" value="NZ_JBHUHO010000005.1"/>
</dbReference>
<evidence type="ECO:0000256" key="2">
    <source>
        <dbReference type="ARBA" id="ARBA00022670"/>
    </source>
</evidence>
<dbReference type="SUPFAM" id="SSF47090">
    <property type="entry name" value="PGBD-like"/>
    <property type="match status" value="1"/>
</dbReference>
<dbReference type="Gene3D" id="1.10.101.10">
    <property type="entry name" value="PGBD-like superfamily/PGBD"/>
    <property type="match status" value="1"/>
</dbReference>
<keyword evidence="6" id="KW-1133">Transmembrane helix</keyword>
<dbReference type="Proteomes" id="UP001597362">
    <property type="component" value="Unassembled WGS sequence"/>
</dbReference>
<dbReference type="InterPro" id="IPR055210">
    <property type="entry name" value="CtpA/B_N"/>
</dbReference>
<gene>
    <name evidence="8" type="ORF">ACFSJH_01630</name>
</gene>
<dbReference type="InterPro" id="IPR036365">
    <property type="entry name" value="PGBD-like_sf"/>
</dbReference>
<dbReference type="SUPFAM" id="SSF52096">
    <property type="entry name" value="ClpP/crotonase"/>
    <property type="match status" value="1"/>
</dbReference>
<evidence type="ECO:0000256" key="1">
    <source>
        <dbReference type="ARBA" id="ARBA00009179"/>
    </source>
</evidence>
<sequence>MKQGYDQTNKQKSTKLLLVGAIVLFVFGFLAGIFWIQMKHPIVKETEFRNLSAAYNKVMGNYLNGAEPRQLINGAASGMLASLEDPYSQYLSGEVGAQYSESLSGQFYGIGAEMREEDGKFIINAVLKDTPAERGGLMAGDVIVAVDGEEISGKSLQQLITVIKGKEGSSVTVRFQRAGVAEPIEIVLKREAIKVETVTFERLADNIAHITINRFAGRTHEEFKDVLSALKQQGPIAGIVLDLRSNPGGALDETIAIASEFIPEGKKVLDVVYKNERRVDSYEAYKQEKLDVPVVVLVNGQSASASEVLAAALKESAGMTIVGEKTFGKGIVQSVSNFPDQSVLSLTEAQWKTPTGVWINKEGVKPDIEVKMPEYAYLRPLAIGAKIEVGSYGEDVKTLQQMLQALGYLANKQSLGIFDEQTKEALKQLQQAEGIPVNGNFDDKTGFLIVEKLRDKLTKEDTQMKKALELLQQEISH</sequence>
<keyword evidence="9" id="KW-1185">Reference proteome</keyword>
<keyword evidence="6" id="KW-0472">Membrane</keyword>
<dbReference type="InterPro" id="IPR002477">
    <property type="entry name" value="Peptidoglycan-bd-like"/>
</dbReference>
<dbReference type="SMART" id="SM00228">
    <property type="entry name" value="PDZ"/>
    <property type="match status" value="1"/>
</dbReference>
<dbReference type="Pfam" id="PF17820">
    <property type="entry name" value="PDZ_6"/>
    <property type="match status" value="1"/>
</dbReference>
<dbReference type="Gene3D" id="3.30.750.44">
    <property type="match status" value="1"/>
</dbReference>
<dbReference type="PROSITE" id="PS50106">
    <property type="entry name" value="PDZ"/>
    <property type="match status" value="1"/>
</dbReference>
<dbReference type="InterPro" id="IPR005151">
    <property type="entry name" value="Tail-specific_protease"/>
</dbReference>
<organism evidence="8 9">
    <name type="scientific">Paenibacillus yanchengensis</name>
    <dbReference type="NCBI Taxonomy" id="2035833"/>
    <lineage>
        <taxon>Bacteria</taxon>
        <taxon>Bacillati</taxon>
        <taxon>Bacillota</taxon>
        <taxon>Bacilli</taxon>
        <taxon>Bacillales</taxon>
        <taxon>Paenibacillaceae</taxon>
        <taxon>Paenibacillus</taxon>
    </lineage>
</organism>
<dbReference type="SUPFAM" id="SSF50156">
    <property type="entry name" value="PDZ domain-like"/>
    <property type="match status" value="1"/>
</dbReference>
<comment type="similarity">
    <text evidence="1 5">Belongs to the peptidase S41A family.</text>
</comment>
<dbReference type="CDD" id="cd06782">
    <property type="entry name" value="cpPDZ_CPP-like"/>
    <property type="match status" value="1"/>
</dbReference>
<feature type="transmembrane region" description="Helical" evidence="6">
    <location>
        <begin position="16"/>
        <end position="36"/>
    </location>
</feature>
<accession>A0ABW4YFG3</accession>
<evidence type="ECO:0000313" key="8">
    <source>
        <dbReference type="EMBL" id="MFD2114455.1"/>
    </source>
</evidence>
<protein>
    <submittedName>
        <fullName evidence="8">S41 family peptidase</fullName>
    </submittedName>
</protein>
<proteinExistence type="inferred from homology"/>
<keyword evidence="4 5" id="KW-0720">Serine protease</keyword>
<feature type="domain" description="PDZ" evidence="7">
    <location>
        <begin position="96"/>
        <end position="164"/>
    </location>
</feature>
<dbReference type="Gene3D" id="2.30.42.10">
    <property type="match status" value="1"/>
</dbReference>
<dbReference type="NCBIfam" id="TIGR00225">
    <property type="entry name" value="prc"/>
    <property type="match status" value="1"/>
</dbReference>
<evidence type="ECO:0000313" key="9">
    <source>
        <dbReference type="Proteomes" id="UP001597362"/>
    </source>
</evidence>
<dbReference type="Pfam" id="PF03572">
    <property type="entry name" value="Peptidase_S41"/>
    <property type="match status" value="1"/>
</dbReference>
<evidence type="ECO:0000259" key="7">
    <source>
        <dbReference type="PROSITE" id="PS50106"/>
    </source>
</evidence>
<dbReference type="InterPro" id="IPR029045">
    <property type="entry name" value="ClpP/crotonase-like_dom_sf"/>
</dbReference>
<dbReference type="Pfam" id="PF01471">
    <property type="entry name" value="PG_binding_1"/>
    <property type="match status" value="1"/>
</dbReference>
<dbReference type="InterPro" id="IPR041489">
    <property type="entry name" value="PDZ_6"/>
</dbReference>
<reference evidence="9" key="1">
    <citation type="journal article" date="2019" name="Int. J. Syst. Evol. Microbiol.">
        <title>The Global Catalogue of Microorganisms (GCM) 10K type strain sequencing project: providing services to taxonomists for standard genome sequencing and annotation.</title>
        <authorList>
            <consortium name="The Broad Institute Genomics Platform"/>
            <consortium name="The Broad Institute Genome Sequencing Center for Infectious Disease"/>
            <person name="Wu L."/>
            <person name="Ma J."/>
        </authorList>
    </citation>
    <scope>NUCLEOTIDE SEQUENCE [LARGE SCALE GENOMIC DNA]</scope>
    <source>
        <strain evidence="9">GH52</strain>
    </source>
</reference>
<evidence type="ECO:0000256" key="6">
    <source>
        <dbReference type="SAM" id="Phobius"/>
    </source>
</evidence>
<dbReference type="InterPro" id="IPR004447">
    <property type="entry name" value="Peptidase_S41A"/>
</dbReference>
<dbReference type="PANTHER" id="PTHR32060:SF30">
    <property type="entry name" value="CARBOXY-TERMINAL PROCESSING PROTEASE CTPA"/>
    <property type="match status" value="1"/>
</dbReference>
<keyword evidence="2 5" id="KW-0645">Protease</keyword>
<evidence type="ECO:0000256" key="4">
    <source>
        <dbReference type="ARBA" id="ARBA00022825"/>
    </source>
</evidence>
<keyword evidence="6" id="KW-0812">Transmembrane</keyword>
<evidence type="ECO:0000256" key="3">
    <source>
        <dbReference type="ARBA" id="ARBA00022801"/>
    </source>
</evidence>
<comment type="caution">
    <text evidence="8">The sequence shown here is derived from an EMBL/GenBank/DDBJ whole genome shotgun (WGS) entry which is preliminary data.</text>
</comment>
<name>A0ABW4YFG3_9BACL</name>
<keyword evidence="3 5" id="KW-0378">Hydrolase</keyword>
<dbReference type="InterPro" id="IPR036366">
    <property type="entry name" value="PGBDSf"/>
</dbReference>
<dbReference type="Gene3D" id="3.90.226.10">
    <property type="entry name" value="2-enoyl-CoA Hydratase, Chain A, domain 1"/>
    <property type="match status" value="1"/>
</dbReference>
<evidence type="ECO:0000256" key="5">
    <source>
        <dbReference type="RuleBase" id="RU004404"/>
    </source>
</evidence>